<dbReference type="InterPro" id="IPR002104">
    <property type="entry name" value="Integrase_catalytic"/>
</dbReference>
<dbReference type="InterPro" id="IPR050808">
    <property type="entry name" value="Phage_Integrase"/>
</dbReference>
<dbReference type="InterPro" id="IPR010998">
    <property type="entry name" value="Integrase_recombinase_N"/>
</dbReference>
<dbReference type="GO" id="GO:0006310">
    <property type="term" value="P:DNA recombination"/>
    <property type="evidence" value="ECO:0007669"/>
    <property type="project" value="UniProtKB-KW"/>
</dbReference>
<dbReference type="PANTHER" id="PTHR30629">
    <property type="entry name" value="PROPHAGE INTEGRASE"/>
    <property type="match status" value="1"/>
</dbReference>
<dbReference type="GO" id="GO:0015074">
    <property type="term" value="P:DNA integration"/>
    <property type="evidence" value="ECO:0007669"/>
    <property type="project" value="UniProtKB-KW"/>
</dbReference>
<dbReference type="InterPro" id="IPR053876">
    <property type="entry name" value="Phage_int_M"/>
</dbReference>
<dbReference type="AlphaFoldDB" id="A0A1H3IQD1"/>
<gene>
    <name evidence="6" type="ORF">SAMN05444340_105212</name>
</gene>
<sequence length="391" mass="44356">MPKSRGGHPDKALTAVKVRQLKEPGRYADGNGLHLVIEKGGSKRWLLRIMVRGRRRDMGLGSAALVSLVEARELALRYRKIAREGGDPIEERRQAQTVVPTFTEAVRRVHEESRPSWKNAKHTQQWVNTLESYAVPVIGDRPVNAVETADILRVLSPIWLTKAETARRVRQRMATVFDWAKAAGFRTGENPVSGVDRGLPKQTAKVTHHKAMPYQQVPQFITQLRSKDSGYTTRLALEFLILTAARTSEVLHATWSELDLEAGVWTVPAERMKAKREHRVPLTDRGSAILRKLQEQGTEGVVFPGQKVERPMSNMAMTNLLRRMEVDVTVHGFRSAFRDWVAEETQFPNELAEMALAHSIKNATEAAYRRGDLLERRREMMVQWEAFICDA</sequence>
<evidence type="ECO:0000313" key="6">
    <source>
        <dbReference type="EMBL" id="SDY29986.1"/>
    </source>
</evidence>
<dbReference type="Pfam" id="PF13356">
    <property type="entry name" value="Arm-DNA-bind_3"/>
    <property type="match status" value="1"/>
</dbReference>
<name>A0A1H3IQD1_9RHOB</name>
<dbReference type="Proteomes" id="UP000199286">
    <property type="component" value="Unassembled WGS sequence"/>
</dbReference>
<keyword evidence="4" id="KW-0233">DNA recombination</keyword>
<reference evidence="6 7" key="1">
    <citation type="submission" date="2016-10" db="EMBL/GenBank/DDBJ databases">
        <authorList>
            <person name="de Groot N.N."/>
        </authorList>
    </citation>
    <scope>NUCLEOTIDE SEQUENCE [LARGE SCALE GENOMIC DNA]</scope>
    <source>
        <strain evidence="6 7">DSM 26880</strain>
    </source>
</reference>
<dbReference type="RefSeq" id="WP_089882306.1">
    <property type="nucleotide sequence ID" value="NZ_FNPF01000005.1"/>
</dbReference>
<dbReference type="Pfam" id="PF22022">
    <property type="entry name" value="Phage_int_M"/>
    <property type="match status" value="1"/>
</dbReference>
<dbReference type="InterPro" id="IPR011010">
    <property type="entry name" value="DNA_brk_join_enz"/>
</dbReference>
<evidence type="ECO:0000313" key="7">
    <source>
        <dbReference type="Proteomes" id="UP000199286"/>
    </source>
</evidence>
<dbReference type="PROSITE" id="PS51898">
    <property type="entry name" value="TYR_RECOMBINASE"/>
    <property type="match status" value="1"/>
</dbReference>
<evidence type="ECO:0000256" key="1">
    <source>
        <dbReference type="ARBA" id="ARBA00008857"/>
    </source>
</evidence>
<dbReference type="InterPro" id="IPR013762">
    <property type="entry name" value="Integrase-like_cat_sf"/>
</dbReference>
<organism evidence="6 7">
    <name type="scientific">Citreimonas salinaria</name>
    <dbReference type="NCBI Taxonomy" id="321339"/>
    <lineage>
        <taxon>Bacteria</taxon>
        <taxon>Pseudomonadati</taxon>
        <taxon>Pseudomonadota</taxon>
        <taxon>Alphaproteobacteria</taxon>
        <taxon>Rhodobacterales</taxon>
        <taxon>Roseobacteraceae</taxon>
        <taxon>Citreimonas</taxon>
    </lineage>
</organism>
<feature type="domain" description="Tyr recombinase" evidence="5">
    <location>
        <begin position="207"/>
        <end position="381"/>
    </location>
</feature>
<evidence type="ECO:0000256" key="3">
    <source>
        <dbReference type="ARBA" id="ARBA00023125"/>
    </source>
</evidence>
<accession>A0A1H3IQD1</accession>
<keyword evidence="7" id="KW-1185">Reference proteome</keyword>
<dbReference type="Pfam" id="PF00589">
    <property type="entry name" value="Phage_integrase"/>
    <property type="match status" value="1"/>
</dbReference>
<dbReference type="SUPFAM" id="SSF56349">
    <property type="entry name" value="DNA breaking-rejoining enzymes"/>
    <property type="match status" value="1"/>
</dbReference>
<keyword evidence="3" id="KW-0238">DNA-binding</keyword>
<dbReference type="Gene3D" id="3.30.160.390">
    <property type="entry name" value="Integrase, DNA-binding domain"/>
    <property type="match status" value="1"/>
</dbReference>
<dbReference type="Gene3D" id="1.10.150.130">
    <property type="match status" value="1"/>
</dbReference>
<protein>
    <submittedName>
        <fullName evidence="6">Integrase</fullName>
    </submittedName>
</protein>
<dbReference type="EMBL" id="FNPF01000005">
    <property type="protein sequence ID" value="SDY29986.1"/>
    <property type="molecule type" value="Genomic_DNA"/>
</dbReference>
<dbReference type="InterPro" id="IPR038488">
    <property type="entry name" value="Integrase_DNA-bd_sf"/>
</dbReference>
<evidence type="ECO:0000256" key="4">
    <source>
        <dbReference type="ARBA" id="ARBA00023172"/>
    </source>
</evidence>
<proteinExistence type="inferred from homology"/>
<comment type="similarity">
    <text evidence="1">Belongs to the 'phage' integrase family.</text>
</comment>
<dbReference type="OrthoDB" id="9795573at2"/>
<dbReference type="InterPro" id="IPR025166">
    <property type="entry name" value="Integrase_DNA_bind_dom"/>
</dbReference>
<dbReference type="GO" id="GO:0003677">
    <property type="term" value="F:DNA binding"/>
    <property type="evidence" value="ECO:0007669"/>
    <property type="project" value="UniProtKB-KW"/>
</dbReference>
<keyword evidence="2" id="KW-0229">DNA integration</keyword>
<evidence type="ECO:0000259" key="5">
    <source>
        <dbReference type="PROSITE" id="PS51898"/>
    </source>
</evidence>
<dbReference type="STRING" id="321339.SAMN05444340_105212"/>
<dbReference type="PANTHER" id="PTHR30629:SF2">
    <property type="entry name" value="PROPHAGE INTEGRASE INTS-RELATED"/>
    <property type="match status" value="1"/>
</dbReference>
<dbReference type="CDD" id="cd00801">
    <property type="entry name" value="INT_P4_C"/>
    <property type="match status" value="1"/>
</dbReference>
<evidence type="ECO:0000256" key="2">
    <source>
        <dbReference type="ARBA" id="ARBA00022908"/>
    </source>
</evidence>
<dbReference type="Gene3D" id="1.10.443.10">
    <property type="entry name" value="Intergrase catalytic core"/>
    <property type="match status" value="1"/>
</dbReference>